<comment type="similarity">
    <text evidence="1 4">Belongs to the DegT/DnrJ/EryC1 family.</text>
</comment>
<keyword evidence="5" id="KW-0032">Aminotransferase</keyword>
<evidence type="ECO:0000256" key="3">
    <source>
        <dbReference type="PIRSR" id="PIRSR000390-2"/>
    </source>
</evidence>
<dbReference type="SUPFAM" id="SSF53383">
    <property type="entry name" value="PLP-dependent transferases"/>
    <property type="match status" value="1"/>
</dbReference>
<dbReference type="GO" id="GO:0030170">
    <property type="term" value="F:pyridoxal phosphate binding"/>
    <property type="evidence" value="ECO:0007669"/>
    <property type="project" value="TreeGrafter"/>
</dbReference>
<keyword evidence="5" id="KW-0808">Transferase</keyword>
<dbReference type="InterPro" id="IPR015424">
    <property type="entry name" value="PyrdxlP-dep_Trfase"/>
</dbReference>
<dbReference type="PANTHER" id="PTHR30244">
    <property type="entry name" value="TRANSAMINASE"/>
    <property type="match status" value="1"/>
</dbReference>
<name>A0A2N9X7J4_9NEIS</name>
<dbReference type="Proteomes" id="UP000230202">
    <property type="component" value="Unassembled WGS sequence"/>
</dbReference>
<dbReference type="PANTHER" id="PTHR30244:SF34">
    <property type="entry name" value="DTDP-4-AMINO-4,6-DIDEOXYGALACTOSE TRANSAMINASE"/>
    <property type="match status" value="1"/>
</dbReference>
<dbReference type="GO" id="GO:0008483">
    <property type="term" value="F:transaminase activity"/>
    <property type="evidence" value="ECO:0007669"/>
    <property type="project" value="UniProtKB-KW"/>
</dbReference>
<evidence type="ECO:0000256" key="1">
    <source>
        <dbReference type="ARBA" id="ARBA00037999"/>
    </source>
</evidence>
<dbReference type="Gene3D" id="3.90.1150.10">
    <property type="entry name" value="Aspartate Aminotransferase, domain 1"/>
    <property type="match status" value="1"/>
</dbReference>
<evidence type="ECO:0000313" key="5">
    <source>
        <dbReference type="EMBL" id="PIT39712.1"/>
    </source>
</evidence>
<proteinExistence type="inferred from homology"/>
<organism evidence="5 6">
    <name type="scientific">Snodgrassella alvi</name>
    <dbReference type="NCBI Taxonomy" id="1196083"/>
    <lineage>
        <taxon>Bacteria</taxon>
        <taxon>Pseudomonadati</taxon>
        <taxon>Pseudomonadota</taxon>
        <taxon>Betaproteobacteria</taxon>
        <taxon>Neisseriales</taxon>
        <taxon>Neisseriaceae</taxon>
        <taxon>Snodgrassella</taxon>
    </lineage>
</organism>
<dbReference type="InterPro" id="IPR015422">
    <property type="entry name" value="PyrdxlP-dep_Trfase_small"/>
</dbReference>
<dbReference type="EMBL" id="MEIL01000025">
    <property type="protein sequence ID" value="PIT39712.1"/>
    <property type="molecule type" value="Genomic_DNA"/>
</dbReference>
<dbReference type="PIRSF" id="PIRSF000390">
    <property type="entry name" value="PLP_StrS"/>
    <property type="match status" value="1"/>
</dbReference>
<dbReference type="Pfam" id="PF01041">
    <property type="entry name" value="DegT_DnrJ_EryC1"/>
    <property type="match status" value="2"/>
</dbReference>
<feature type="active site" description="Proton acceptor" evidence="2">
    <location>
        <position position="169"/>
    </location>
</feature>
<sequence length="397" mass="44347">MFNYYENPPTAGLPLQWRDWLPVKSSLADKVSARFNLPPLQLTCSGTAALVIALTTLAHQQPERKTVIVPAYTCPLVALAIHHCGLQIQLCDLKPNSIDLETAHLTNLLNEKVLAVIPTHLGGRVSDVASVKKLAQFQQIAVIEDAAQALGAEVGQYGDVVLFSLAAGKGLTMYEGGLLTAPETQLRKSLQKTANKLLPQRFKWEFLRTLQLFGYTALYHPAGLHFVYGRGRRKALRQQQWIAAVGDDFDFDIPMHRVGQIRQHVATNAFQRLPAFLQTLHLQAQQRIQLLQKISAIQVIVDQYGQGVWPFLMVLVPTNQQRDAILKELWTSPLGVTRLFIHTLAQYDYLKPIVPKESTPNAEDFAARMLTITNSPWLTDAQFEQICAVIQRVVCGC</sequence>
<dbReference type="AlphaFoldDB" id="A0A2N9X7J4"/>
<keyword evidence="3 4" id="KW-0663">Pyridoxal phosphate</keyword>
<evidence type="ECO:0000256" key="2">
    <source>
        <dbReference type="PIRSR" id="PIRSR000390-1"/>
    </source>
</evidence>
<reference evidence="5" key="1">
    <citation type="journal article" date="2017" name="MBio">
        <title>Type VI secretion-mediated competition in the bee gut microbiome.</title>
        <authorList>
            <person name="Steele M.I."/>
            <person name="Kwong W.K."/>
            <person name="Powell J.E."/>
            <person name="Whiteley M."/>
            <person name="Moran N.A."/>
        </authorList>
    </citation>
    <scope>NUCLEOTIDE SEQUENCE [LARGE SCALE GENOMIC DNA]</scope>
    <source>
        <strain evidence="5">WkB273</strain>
    </source>
</reference>
<dbReference type="Gene3D" id="3.40.640.10">
    <property type="entry name" value="Type I PLP-dependent aspartate aminotransferase-like (Major domain)"/>
    <property type="match status" value="1"/>
</dbReference>
<dbReference type="GO" id="GO:0000271">
    <property type="term" value="P:polysaccharide biosynthetic process"/>
    <property type="evidence" value="ECO:0007669"/>
    <property type="project" value="TreeGrafter"/>
</dbReference>
<accession>A0A2N9X7J4</accession>
<comment type="caution">
    <text evidence="5">The sequence shown here is derived from an EMBL/GenBank/DDBJ whole genome shotgun (WGS) entry which is preliminary data.</text>
</comment>
<protein>
    <submittedName>
        <fullName evidence="5">Nucleotide sugar aminotransferase</fullName>
    </submittedName>
</protein>
<dbReference type="RefSeq" id="WP_100151963.1">
    <property type="nucleotide sequence ID" value="NZ_MEIL01000025.1"/>
</dbReference>
<dbReference type="InterPro" id="IPR015421">
    <property type="entry name" value="PyrdxlP-dep_Trfase_major"/>
</dbReference>
<evidence type="ECO:0000256" key="4">
    <source>
        <dbReference type="RuleBase" id="RU004508"/>
    </source>
</evidence>
<feature type="modified residue" description="N6-(pyridoxal phosphate)lysine" evidence="3">
    <location>
        <position position="169"/>
    </location>
</feature>
<keyword evidence="6" id="KW-1185">Reference proteome</keyword>
<evidence type="ECO:0000313" key="6">
    <source>
        <dbReference type="Proteomes" id="UP000230202"/>
    </source>
</evidence>
<dbReference type="InterPro" id="IPR000653">
    <property type="entry name" value="DegT/StrS_aminotransferase"/>
</dbReference>
<gene>
    <name evidence="5" type="ORF">BHC54_04660</name>
</gene>